<evidence type="ECO:0000313" key="1">
    <source>
        <dbReference type="EMBL" id="PJE27693.1"/>
    </source>
</evidence>
<evidence type="ECO:0000313" key="3">
    <source>
        <dbReference type="Proteomes" id="UP000231655"/>
    </source>
</evidence>
<dbReference type="Gene3D" id="3.30.70.1060">
    <property type="entry name" value="Dimeric alpha+beta barrel"/>
    <property type="match status" value="1"/>
</dbReference>
<gene>
    <name evidence="1" type="ORF">CVM39_14030</name>
    <name evidence="2" type="ORF">SAMN06297129_0351</name>
</gene>
<dbReference type="InterPro" id="IPR011008">
    <property type="entry name" value="Dimeric_a/b-barrel"/>
</dbReference>
<dbReference type="EMBL" id="OBEA01000001">
    <property type="protein sequence ID" value="SNY37722.1"/>
    <property type="molecule type" value="Genomic_DNA"/>
</dbReference>
<dbReference type="RefSeq" id="WP_097144147.1">
    <property type="nucleotide sequence ID" value="NZ_OBEA01000001.1"/>
</dbReference>
<dbReference type="EMBL" id="PGTD01000017">
    <property type="protein sequence ID" value="PJE27693.1"/>
    <property type="molecule type" value="Genomic_DNA"/>
</dbReference>
<accession>A0A285HPQ8</accession>
<evidence type="ECO:0000313" key="2">
    <source>
        <dbReference type="EMBL" id="SNY37722.1"/>
    </source>
</evidence>
<reference evidence="1 4" key="2">
    <citation type="journal article" date="2018" name="Int. J. Syst. Evol. Microbiol.">
        <title>Pseudooceanicola lipolyticus sp. nov., a marine alphaproteobacterium, reclassification of Oceanicola flagellatus as Pseudooceanicola flagellatus comb. nov. and emended description of the genus Pseudooceanicola.</title>
        <authorList>
            <person name="Huang M.-M."/>
            <person name="Guo L.-L."/>
            <person name="Wu Y.-H."/>
            <person name="Lai Q.-L."/>
            <person name="Shao Z.-Z."/>
            <person name="Wang C.-S."/>
            <person name="Wu M."/>
            <person name="Xu X.-W."/>
        </authorList>
    </citation>
    <scope>NUCLEOTIDE SEQUENCE [LARGE SCALE GENOMIC DNA]</scope>
    <source>
        <strain evidence="1 4">Ar-45</strain>
    </source>
</reference>
<dbReference type="Proteomes" id="UP000231655">
    <property type="component" value="Unassembled WGS sequence"/>
</dbReference>
<keyword evidence="4" id="KW-1185">Reference proteome</keyword>
<name>A0A285HPQ8_9RHOB</name>
<dbReference type="AlphaFoldDB" id="A0A285HPQ8"/>
<proteinExistence type="predicted"/>
<sequence length="107" mass="11333">MTKYLYIYKAETSQVPSTPEEGEKAMAAWGAWMEKVGPKLVDPGNPVGTSWTVDGKGARQGGNALPIMGYSIVECDSIEEACSLAEGNPMILGGGEVEVTPIVPIEM</sequence>
<dbReference type="SUPFAM" id="SSF54909">
    <property type="entry name" value="Dimeric alpha+beta barrel"/>
    <property type="match status" value="1"/>
</dbReference>
<protein>
    <submittedName>
        <fullName evidence="2">Uncharacterized conserved protein</fullName>
    </submittedName>
</protein>
<organism evidence="2 3">
    <name type="scientific">Pseudooceanicola antarcticus</name>
    <dbReference type="NCBI Taxonomy" id="1247613"/>
    <lineage>
        <taxon>Bacteria</taxon>
        <taxon>Pseudomonadati</taxon>
        <taxon>Pseudomonadota</taxon>
        <taxon>Alphaproteobacteria</taxon>
        <taxon>Rhodobacterales</taxon>
        <taxon>Paracoccaceae</taxon>
        <taxon>Pseudooceanicola</taxon>
    </lineage>
</organism>
<reference evidence="2 3" key="1">
    <citation type="submission" date="2017-09" db="EMBL/GenBank/DDBJ databases">
        <authorList>
            <person name="Ehlers B."/>
            <person name="Leendertz F.H."/>
        </authorList>
    </citation>
    <scope>NUCLEOTIDE SEQUENCE [LARGE SCALE GENOMIC DNA]</scope>
    <source>
        <strain evidence="2 3">CGMCC 1.12662</strain>
    </source>
</reference>
<dbReference type="Proteomes" id="UP000231702">
    <property type="component" value="Unassembled WGS sequence"/>
</dbReference>
<dbReference type="OrthoDB" id="5117987at2"/>
<evidence type="ECO:0000313" key="4">
    <source>
        <dbReference type="Proteomes" id="UP000231702"/>
    </source>
</evidence>